<keyword evidence="5 7" id="KW-1133">Transmembrane helix</keyword>
<keyword evidence="3" id="KW-1003">Cell membrane</keyword>
<feature type="transmembrane region" description="Helical" evidence="7">
    <location>
        <begin position="31"/>
        <end position="54"/>
    </location>
</feature>
<organism evidence="9 10">
    <name type="scientific">Allohahella marinimesophila</name>
    <dbReference type="NCBI Taxonomy" id="1054972"/>
    <lineage>
        <taxon>Bacteria</taxon>
        <taxon>Pseudomonadati</taxon>
        <taxon>Pseudomonadota</taxon>
        <taxon>Gammaproteobacteria</taxon>
        <taxon>Oceanospirillales</taxon>
        <taxon>Hahellaceae</taxon>
        <taxon>Allohahella</taxon>
    </lineage>
</organism>
<dbReference type="Gene3D" id="1.10.3720.10">
    <property type="entry name" value="MetI-like"/>
    <property type="match status" value="2"/>
</dbReference>
<feature type="transmembrane region" description="Helical" evidence="7">
    <location>
        <begin position="257"/>
        <end position="277"/>
    </location>
</feature>
<comment type="caution">
    <text evidence="9">The sequence shown here is derived from an EMBL/GenBank/DDBJ whole genome shotgun (WGS) entry which is preliminary data.</text>
</comment>
<feature type="transmembrane region" description="Helical" evidence="7">
    <location>
        <begin position="491"/>
        <end position="513"/>
    </location>
</feature>
<feature type="transmembrane region" description="Helical" evidence="7">
    <location>
        <begin position="106"/>
        <end position="126"/>
    </location>
</feature>
<accession>A0ABP7NTT1</accession>
<feature type="transmembrane region" description="Helical" evidence="7">
    <location>
        <begin position="74"/>
        <end position="99"/>
    </location>
</feature>
<dbReference type="CDD" id="cd06261">
    <property type="entry name" value="TM_PBP2"/>
    <property type="match status" value="2"/>
</dbReference>
<keyword evidence="10" id="KW-1185">Reference proteome</keyword>
<reference evidence="10" key="1">
    <citation type="journal article" date="2019" name="Int. J. Syst. Evol. Microbiol.">
        <title>The Global Catalogue of Microorganisms (GCM) 10K type strain sequencing project: providing services to taxonomists for standard genome sequencing and annotation.</title>
        <authorList>
            <consortium name="The Broad Institute Genomics Platform"/>
            <consortium name="The Broad Institute Genome Sequencing Center for Infectious Disease"/>
            <person name="Wu L."/>
            <person name="Ma J."/>
        </authorList>
    </citation>
    <scope>NUCLEOTIDE SEQUENCE [LARGE SCALE GENOMIC DNA]</scope>
    <source>
        <strain evidence="10">JCM 17555</strain>
    </source>
</reference>
<evidence type="ECO:0000313" key="10">
    <source>
        <dbReference type="Proteomes" id="UP001501337"/>
    </source>
</evidence>
<dbReference type="SUPFAM" id="SSF161098">
    <property type="entry name" value="MetI-like"/>
    <property type="match status" value="2"/>
</dbReference>
<keyword evidence="2 7" id="KW-0813">Transport</keyword>
<keyword evidence="6 7" id="KW-0472">Membrane</keyword>
<name>A0ABP7NTT1_9GAMM</name>
<dbReference type="Pfam" id="PF00528">
    <property type="entry name" value="BPD_transp_1"/>
    <property type="match status" value="2"/>
</dbReference>
<feature type="domain" description="ABC transmembrane type-1" evidence="8">
    <location>
        <begin position="71"/>
        <end position="278"/>
    </location>
</feature>
<dbReference type="PANTHER" id="PTHR30183">
    <property type="entry name" value="MOLYBDENUM TRANSPORT SYSTEM PERMEASE PROTEIN MODB"/>
    <property type="match status" value="1"/>
</dbReference>
<gene>
    <name evidence="9" type="ORF">GCM10022278_10940</name>
</gene>
<dbReference type="PANTHER" id="PTHR30183:SF2">
    <property type="entry name" value="IRON UTILIZATION PROTEIN"/>
    <property type="match status" value="1"/>
</dbReference>
<proteinExistence type="inferred from homology"/>
<comment type="subcellular location">
    <subcellularLocation>
        <location evidence="1 7">Cell membrane</location>
        <topology evidence="1 7">Multi-pass membrane protein</topology>
    </subcellularLocation>
</comment>
<feature type="transmembrane region" description="Helical" evidence="7">
    <location>
        <begin position="204"/>
        <end position="226"/>
    </location>
</feature>
<feature type="transmembrane region" description="Helical" evidence="7">
    <location>
        <begin position="384"/>
        <end position="409"/>
    </location>
</feature>
<evidence type="ECO:0000256" key="5">
    <source>
        <dbReference type="ARBA" id="ARBA00022989"/>
    </source>
</evidence>
<evidence type="ECO:0000256" key="3">
    <source>
        <dbReference type="ARBA" id="ARBA00022475"/>
    </source>
</evidence>
<dbReference type="InterPro" id="IPR035906">
    <property type="entry name" value="MetI-like_sf"/>
</dbReference>
<dbReference type="InterPro" id="IPR000515">
    <property type="entry name" value="MetI-like"/>
</dbReference>
<dbReference type="Proteomes" id="UP001501337">
    <property type="component" value="Unassembled WGS sequence"/>
</dbReference>
<feature type="transmembrane region" description="Helical" evidence="7">
    <location>
        <begin position="353"/>
        <end position="372"/>
    </location>
</feature>
<feature type="transmembrane region" description="Helical" evidence="7">
    <location>
        <begin position="533"/>
        <end position="555"/>
    </location>
</feature>
<dbReference type="EMBL" id="BAABBO010000005">
    <property type="protein sequence ID" value="GAA3953981.1"/>
    <property type="molecule type" value="Genomic_DNA"/>
</dbReference>
<evidence type="ECO:0000256" key="6">
    <source>
        <dbReference type="ARBA" id="ARBA00023136"/>
    </source>
</evidence>
<feature type="domain" description="ABC transmembrane type-1" evidence="8">
    <location>
        <begin position="349"/>
        <end position="555"/>
    </location>
</feature>
<evidence type="ECO:0000256" key="4">
    <source>
        <dbReference type="ARBA" id="ARBA00022692"/>
    </source>
</evidence>
<evidence type="ECO:0000256" key="1">
    <source>
        <dbReference type="ARBA" id="ARBA00004651"/>
    </source>
</evidence>
<feature type="transmembrane region" description="Helical" evidence="7">
    <location>
        <begin position="307"/>
        <end position="333"/>
    </location>
</feature>
<dbReference type="RefSeq" id="WP_344804117.1">
    <property type="nucleotide sequence ID" value="NZ_BAABBO010000005.1"/>
</dbReference>
<protein>
    <submittedName>
        <fullName evidence="9">Iron ABC transporter permease</fullName>
    </submittedName>
</protein>
<evidence type="ECO:0000256" key="2">
    <source>
        <dbReference type="ARBA" id="ARBA00022448"/>
    </source>
</evidence>
<sequence>MTTGAALPHPLLAGVSTTPVRRRASGRGWQLVALIAALAALLPIAAVVYLSIAPSDGIWDHLWSTVLPRYIENTILLMLGVGLCSALLGFGSAWLIALYDFPGRRWLSWALLLPFAVPAYVIAYVYTDLLQYAGPIQLTLRDIFGWERASDYWFPHIRSLGGAVIMFALVLYPYVYLTCRTALLEQSDNLMLASRVLGAGPARIFFRILLPICRPALAVGLSLVLMETLNDYGTVSYFAVQTLTAGLYDTWLNMGSLSGAAQIAVTMVGFALLLMFLERISRKSRERYSSSNRQRAIQARSLTGWQAWLATLACLLPITLGFLVPCAVLLDYAITYFDVSWNSRFFTYAGNSLFLSGMCALVLIVVGTVLSYSIRIQPSRLNRVLARLSCVGYAMPGAVLALGVIVPFAATDNWIDARMESWTGEGTGLLLSGTAFAIIFAYCTRFATISIGSIESGMQRITPSMDQAATMLGSSPLNTLRRIHLPLLRPSLLTAALIIFVDCMKELPATLILRPFNFETLATFVYQYASDEQLAQSALAALCIVLAGLLPLLLLNRASMQQHND</sequence>
<keyword evidence="4 7" id="KW-0812">Transmembrane</keyword>
<feature type="transmembrane region" description="Helical" evidence="7">
    <location>
        <begin position="160"/>
        <end position="183"/>
    </location>
</feature>
<comment type="similarity">
    <text evidence="7">Belongs to the binding-protein-dependent transport system permease family.</text>
</comment>
<evidence type="ECO:0000313" key="9">
    <source>
        <dbReference type="EMBL" id="GAA3953981.1"/>
    </source>
</evidence>
<dbReference type="PROSITE" id="PS50928">
    <property type="entry name" value="ABC_TM1"/>
    <property type="match status" value="2"/>
</dbReference>
<evidence type="ECO:0000259" key="8">
    <source>
        <dbReference type="PROSITE" id="PS50928"/>
    </source>
</evidence>
<feature type="transmembrane region" description="Helical" evidence="7">
    <location>
        <begin position="429"/>
        <end position="451"/>
    </location>
</feature>
<evidence type="ECO:0000256" key="7">
    <source>
        <dbReference type="RuleBase" id="RU363032"/>
    </source>
</evidence>